<accession>A0ABW7BKF5</accession>
<dbReference type="Proteomes" id="UP001604267">
    <property type="component" value="Unassembled WGS sequence"/>
</dbReference>
<keyword evidence="2" id="KW-1185">Reference proteome</keyword>
<organism evidence="1 2">
    <name type="scientific">Streptomyces cinerochromogenes</name>
    <dbReference type="NCBI Taxonomy" id="66422"/>
    <lineage>
        <taxon>Bacteria</taxon>
        <taxon>Bacillati</taxon>
        <taxon>Actinomycetota</taxon>
        <taxon>Actinomycetes</taxon>
        <taxon>Kitasatosporales</taxon>
        <taxon>Streptomycetaceae</taxon>
        <taxon>Streptomyces</taxon>
    </lineage>
</organism>
<protein>
    <recommendedName>
        <fullName evidence="3">Restriction endonuclease type IV Mrr domain-containing protein</fullName>
    </recommendedName>
</protein>
<reference evidence="1 2" key="1">
    <citation type="submission" date="2024-10" db="EMBL/GenBank/DDBJ databases">
        <title>The Natural Products Discovery Center: Release of the First 8490 Sequenced Strains for Exploring Actinobacteria Biosynthetic Diversity.</title>
        <authorList>
            <person name="Kalkreuter E."/>
            <person name="Kautsar S.A."/>
            <person name="Yang D."/>
            <person name="Bader C.D."/>
            <person name="Teijaro C.N."/>
            <person name="Fluegel L."/>
            <person name="Davis C.M."/>
            <person name="Simpson J.R."/>
            <person name="Lauterbach L."/>
            <person name="Steele A.D."/>
            <person name="Gui C."/>
            <person name="Meng S."/>
            <person name="Li G."/>
            <person name="Viehrig K."/>
            <person name="Ye F."/>
            <person name="Su P."/>
            <person name="Kiefer A.F."/>
            <person name="Nichols A."/>
            <person name="Cepeda A.J."/>
            <person name="Yan W."/>
            <person name="Fan B."/>
            <person name="Jiang Y."/>
            <person name="Adhikari A."/>
            <person name="Zheng C.-J."/>
            <person name="Schuster L."/>
            <person name="Cowan T.M."/>
            <person name="Smanski M.J."/>
            <person name="Chevrette M.G."/>
            <person name="De Carvalho L.P.S."/>
            <person name="Shen B."/>
        </authorList>
    </citation>
    <scope>NUCLEOTIDE SEQUENCE [LARGE SCALE GENOMIC DNA]</scope>
    <source>
        <strain evidence="1 2">NPDC048320</strain>
    </source>
</reference>
<name>A0ABW7BKF5_9ACTN</name>
<evidence type="ECO:0000313" key="1">
    <source>
        <dbReference type="EMBL" id="MFG3016370.1"/>
    </source>
</evidence>
<dbReference type="EMBL" id="JBICYV010000029">
    <property type="protein sequence ID" value="MFG3016370.1"/>
    <property type="molecule type" value="Genomic_DNA"/>
</dbReference>
<evidence type="ECO:0008006" key="3">
    <source>
        <dbReference type="Google" id="ProtNLM"/>
    </source>
</evidence>
<evidence type="ECO:0000313" key="2">
    <source>
        <dbReference type="Proteomes" id="UP001604267"/>
    </source>
</evidence>
<sequence length="104" mass="11156">MTCTRTAEVASAIFEADVLQTLMRMPAGVARVTESGIKGQDFDGLLHVAEMGHIPIEVKYKQDDTPYSTNTIRSTIKGAVKQLPKGQVGWLFPAHPHGLGGPPA</sequence>
<gene>
    <name evidence="1" type="ORF">ACGFZB_39205</name>
</gene>
<proteinExistence type="predicted"/>
<comment type="caution">
    <text evidence="1">The sequence shown here is derived from an EMBL/GenBank/DDBJ whole genome shotgun (WGS) entry which is preliminary data.</text>
</comment>
<dbReference type="RefSeq" id="WP_392825124.1">
    <property type="nucleotide sequence ID" value="NZ_JBICYV010000029.1"/>
</dbReference>